<dbReference type="STRING" id="2018661.A0A2A2M1R5"/>
<feature type="domain" description="Insulin-like" evidence="8">
    <location>
        <begin position="36"/>
        <end position="106"/>
    </location>
</feature>
<dbReference type="PANTHER" id="PTHR13647">
    <property type="entry name" value="INSULIN-LIKE PEPTIDE 2-RELATED"/>
    <property type="match status" value="1"/>
</dbReference>
<comment type="similarity">
    <text evidence="1 6">Belongs to the insulin family.</text>
</comment>
<accession>A0A2A2M1R5</accession>
<keyword evidence="3" id="KW-0165">Cleavage on pair of basic residues</keyword>
<keyword evidence="10" id="KW-1185">Reference proteome</keyword>
<feature type="signal peptide" evidence="7">
    <location>
        <begin position="1"/>
        <end position="34"/>
    </location>
</feature>
<dbReference type="GO" id="GO:0005179">
    <property type="term" value="F:hormone activity"/>
    <property type="evidence" value="ECO:0007669"/>
    <property type="project" value="InterPro"/>
</dbReference>
<dbReference type="AlphaFoldDB" id="A0A2A2M1R5"/>
<comment type="subunit">
    <text evidence="2">Heterodimer of a B chain and an A chain linked by two disulfide bonds.</text>
</comment>
<keyword evidence="6" id="KW-0964">Secreted</keyword>
<evidence type="ECO:0000256" key="7">
    <source>
        <dbReference type="SAM" id="SignalP"/>
    </source>
</evidence>
<dbReference type="PANTHER" id="PTHR13647:SF4">
    <property type="entry name" value="INSULIN-LIKE PEPTIDE 1-RELATED"/>
    <property type="match status" value="1"/>
</dbReference>
<sequence length="109" mass="12448">MLLVASRVHERYHSSPPILLLLLFITIYPQRVEGNMRLCGTRLTQTLLAICRNQLCSSFAVFKRAPFWQPESPGELQQAHHTVKRGGIATECCEKRCSLAYLKTYCCPH</sequence>
<dbReference type="InterPro" id="IPR022352">
    <property type="entry name" value="Ins/IGF/rlx"/>
</dbReference>
<dbReference type="CDD" id="cd04366">
    <property type="entry name" value="IlGF_insulin_bombyxin_like"/>
    <property type="match status" value="1"/>
</dbReference>
<evidence type="ECO:0000256" key="3">
    <source>
        <dbReference type="ARBA" id="ARBA00022685"/>
    </source>
</evidence>
<dbReference type="SUPFAM" id="SSF56994">
    <property type="entry name" value="Insulin-like"/>
    <property type="match status" value="1"/>
</dbReference>
<dbReference type="Pfam" id="PF00049">
    <property type="entry name" value="Insulin"/>
    <property type="match status" value="1"/>
</dbReference>
<evidence type="ECO:0000256" key="4">
    <source>
        <dbReference type="ARBA" id="ARBA00022729"/>
    </source>
</evidence>
<evidence type="ECO:0000313" key="9">
    <source>
        <dbReference type="EMBL" id="PAV92386.1"/>
    </source>
</evidence>
<dbReference type="GO" id="GO:0005576">
    <property type="term" value="C:extracellular region"/>
    <property type="evidence" value="ECO:0007669"/>
    <property type="project" value="UniProtKB-SubCell"/>
</dbReference>
<dbReference type="OrthoDB" id="10019596at2759"/>
<dbReference type="EMBL" id="LIAE01006221">
    <property type="protein sequence ID" value="PAV92386.1"/>
    <property type="molecule type" value="Genomic_DNA"/>
</dbReference>
<name>A0A2A2M1R5_9BILA</name>
<dbReference type="InterPro" id="IPR036438">
    <property type="entry name" value="Insulin-like_sf"/>
</dbReference>
<dbReference type="Gene3D" id="1.10.100.10">
    <property type="entry name" value="Insulin-like"/>
    <property type="match status" value="1"/>
</dbReference>
<comment type="caution">
    <text evidence="9">The sequence shown here is derived from an EMBL/GenBank/DDBJ whole genome shotgun (WGS) entry which is preliminary data.</text>
</comment>
<proteinExistence type="inferred from homology"/>
<keyword evidence="4 7" id="KW-0732">Signal</keyword>
<evidence type="ECO:0000256" key="6">
    <source>
        <dbReference type="RuleBase" id="RU000406"/>
    </source>
</evidence>
<reference evidence="9 10" key="1">
    <citation type="journal article" date="2017" name="Curr. Biol.">
        <title>Genome architecture and evolution of a unichromosomal asexual nematode.</title>
        <authorList>
            <person name="Fradin H."/>
            <person name="Zegar C."/>
            <person name="Gutwein M."/>
            <person name="Lucas J."/>
            <person name="Kovtun M."/>
            <person name="Corcoran D."/>
            <person name="Baugh L.R."/>
            <person name="Kiontke K."/>
            <person name="Gunsalus K."/>
            <person name="Fitch D.H."/>
            <person name="Piano F."/>
        </authorList>
    </citation>
    <scope>NUCLEOTIDE SEQUENCE [LARGE SCALE GENOMIC DNA]</scope>
    <source>
        <strain evidence="9">PF1309</strain>
    </source>
</reference>
<evidence type="ECO:0000313" key="10">
    <source>
        <dbReference type="Proteomes" id="UP000218231"/>
    </source>
</evidence>
<keyword evidence="5" id="KW-1015">Disulfide bond</keyword>
<protein>
    <recommendedName>
        <fullName evidence="8">Insulin-like domain-containing protein</fullName>
    </recommendedName>
</protein>
<evidence type="ECO:0000256" key="1">
    <source>
        <dbReference type="ARBA" id="ARBA00009034"/>
    </source>
</evidence>
<evidence type="ECO:0000256" key="2">
    <source>
        <dbReference type="ARBA" id="ARBA00011207"/>
    </source>
</evidence>
<comment type="subcellular location">
    <subcellularLocation>
        <location evidence="6">Secreted</location>
    </subcellularLocation>
</comment>
<dbReference type="InterPro" id="IPR016179">
    <property type="entry name" value="Insulin-like"/>
</dbReference>
<dbReference type="PROSITE" id="PS00262">
    <property type="entry name" value="INSULIN"/>
    <property type="match status" value="1"/>
</dbReference>
<gene>
    <name evidence="9" type="ORF">WR25_04347</name>
</gene>
<dbReference type="Proteomes" id="UP000218231">
    <property type="component" value="Unassembled WGS sequence"/>
</dbReference>
<organism evidence="9 10">
    <name type="scientific">Diploscapter pachys</name>
    <dbReference type="NCBI Taxonomy" id="2018661"/>
    <lineage>
        <taxon>Eukaryota</taxon>
        <taxon>Metazoa</taxon>
        <taxon>Ecdysozoa</taxon>
        <taxon>Nematoda</taxon>
        <taxon>Chromadorea</taxon>
        <taxon>Rhabditida</taxon>
        <taxon>Rhabditina</taxon>
        <taxon>Rhabditomorpha</taxon>
        <taxon>Rhabditoidea</taxon>
        <taxon>Rhabditidae</taxon>
        <taxon>Diploscapter</taxon>
    </lineage>
</organism>
<dbReference type="PRINTS" id="PR00276">
    <property type="entry name" value="INSULINFAMLY"/>
</dbReference>
<feature type="chain" id="PRO_5013059182" description="Insulin-like domain-containing protein" evidence="7">
    <location>
        <begin position="35"/>
        <end position="109"/>
    </location>
</feature>
<evidence type="ECO:0000259" key="8">
    <source>
        <dbReference type="SMART" id="SM00078"/>
    </source>
</evidence>
<dbReference type="SMART" id="SM00078">
    <property type="entry name" value="IlGF"/>
    <property type="match status" value="1"/>
</dbReference>
<dbReference type="InterPro" id="IPR022353">
    <property type="entry name" value="Insulin_CS"/>
</dbReference>
<evidence type="ECO:0000256" key="5">
    <source>
        <dbReference type="ARBA" id="ARBA00023157"/>
    </source>
</evidence>